<dbReference type="OrthoDB" id="377503at2157"/>
<comment type="caution">
    <text evidence="1">The sequence shown here is derived from an EMBL/GenBank/DDBJ whole genome shotgun (WGS) entry which is preliminary data.</text>
</comment>
<gene>
    <name evidence="1" type="ORF">GC250_06775</name>
</gene>
<dbReference type="Gene3D" id="3.30.530.20">
    <property type="match status" value="1"/>
</dbReference>
<protein>
    <submittedName>
        <fullName evidence="1">DUF3211 domain-containing protein</fullName>
    </submittedName>
</protein>
<evidence type="ECO:0000313" key="1">
    <source>
        <dbReference type="EMBL" id="MUN29138.1"/>
    </source>
</evidence>
<sequence length="134" mass="15484">MDVQYTLDVEYSKDVLLAVLSDPDFVIRTFLPEKETKKEEENLYSVTMPGTLGKMRAIVRYVNNSESITLIMNFQKPKGVGKMIIKPEDRKIMITGSASIVTDPVLSFSMNRKMSKLKKEINEIIRLERIRRKI</sequence>
<dbReference type="Proteomes" id="UP000470772">
    <property type="component" value="Unassembled WGS sequence"/>
</dbReference>
<dbReference type="InterPro" id="IPR023393">
    <property type="entry name" value="START-like_dom_sf"/>
</dbReference>
<organism evidence="1 2">
    <name type="scientific">Sulfuracidifex metallicus DSM 6482 = JCM 9184</name>
    <dbReference type="NCBI Taxonomy" id="523847"/>
    <lineage>
        <taxon>Archaea</taxon>
        <taxon>Thermoproteota</taxon>
        <taxon>Thermoprotei</taxon>
        <taxon>Sulfolobales</taxon>
        <taxon>Sulfolobaceae</taxon>
        <taxon>Sulfuracidifex</taxon>
    </lineage>
</organism>
<dbReference type="Pfam" id="PF11485">
    <property type="entry name" value="STK_08120-like"/>
    <property type="match status" value="1"/>
</dbReference>
<accession>A0A6A9QN34</accession>
<name>A0A6A9QN34_SULME</name>
<dbReference type="AlphaFoldDB" id="A0A6A9QN34"/>
<evidence type="ECO:0000313" key="2">
    <source>
        <dbReference type="Proteomes" id="UP000470772"/>
    </source>
</evidence>
<dbReference type="EMBL" id="WGGD01000005">
    <property type="protein sequence ID" value="MUN29138.1"/>
    <property type="molecule type" value="Genomic_DNA"/>
</dbReference>
<dbReference type="InterPro" id="IPR021578">
    <property type="entry name" value="STK_08120-like"/>
</dbReference>
<dbReference type="RefSeq" id="WP_054838724.1">
    <property type="nucleotide sequence ID" value="NZ_BBBY01000016.1"/>
</dbReference>
<proteinExistence type="predicted"/>
<keyword evidence="2" id="KW-1185">Reference proteome</keyword>
<reference evidence="1 2" key="1">
    <citation type="submission" date="2019-10" db="EMBL/GenBank/DDBJ databases">
        <title>Sequencing and Assembly of Multiple Reported Metal-Biooxidizing Members of the Extremely Thermoacidophilic Archaeal Family Sulfolobaceae.</title>
        <authorList>
            <person name="Counts J.A."/>
            <person name="Kelly R.M."/>
        </authorList>
    </citation>
    <scope>NUCLEOTIDE SEQUENCE [LARGE SCALE GENOMIC DNA]</scope>
    <source>
        <strain evidence="1 2">DSM 6482</strain>
    </source>
</reference>